<reference evidence="1 2" key="1">
    <citation type="submission" date="2019-03" db="EMBL/GenBank/DDBJ databases">
        <title>Genomic Encyclopedia of Type Strains, Phase IV (KMG-IV): sequencing the most valuable type-strain genomes for metagenomic binning, comparative biology and taxonomic classification.</title>
        <authorList>
            <person name="Goeker M."/>
        </authorList>
    </citation>
    <scope>NUCLEOTIDE SEQUENCE [LARGE SCALE GENOMIC DNA]</scope>
    <source>
        <strain evidence="1 2">DSM 28679</strain>
    </source>
</reference>
<evidence type="ECO:0000313" key="1">
    <source>
        <dbReference type="EMBL" id="TDQ37355.1"/>
    </source>
</evidence>
<keyword evidence="2" id="KW-1185">Reference proteome</keyword>
<dbReference type="AlphaFoldDB" id="A0A4R6TZE0"/>
<sequence>MKMKMTSCTGIVLAILTSGCEAVLPEHDPAMAWVDVAGRAGYSLSARRLDGVKTSDARYFQLSPGRHQLELRLGYERKGSASGSQWRHCRVEFDYAGFAAGQRYSVYAVATGFTVRVWLRDQSGERVLESRSVRCGSQY</sequence>
<proteinExistence type="predicted"/>
<accession>A0A4R6TZE0</accession>
<dbReference type="Proteomes" id="UP000294575">
    <property type="component" value="Unassembled WGS sequence"/>
</dbReference>
<comment type="caution">
    <text evidence="1">The sequence shown here is derived from an EMBL/GenBank/DDBJ whole genome shotgun (WGS) entry which is preliminary data.</text>
</comment>
<dbReference type="PROSITE" id="PS51257">
    <property type="entry name" value="PROKAR_LIPOPROTEIN"/>
    <property type="match status" value="1"/>
</dbReference>
<name>A0A4R6TZE0_9GAMM</name>
<protein>
    <recommendedName>
        <fullName evidence="3">Lipoprotein</fullName>
    </recommendedName>
</protein>
<evidence type="ECO:0000313" key="2">
    <source>
        <dbReference type="Proteomes" id="UP000294575"/>
    </source>
</evidence>
<gene>
    <name evidence="1" type="ORF">DFQ45_108135</name>
</gene>
<evidence type="ECO:0008006" key="3">
    <source>
        <dbReference type="Google" id="ProtNLM"/>
    </source>
</evidence>
<dbReference type="EMBL" id="SNYK01000008">
    <property type="protein sequence ID" value="TDQ37355.1"/>
    <property type="molecule type" value="Genomic_DNA"/>
</dbReference>
<organism evidence="1 2">
    <name type="scientific">Thiopseudomonas denitrificans</name>
    <dbReference type="NCBI Taxonomy" id="1501432"/>
    <lineage>
        <taxon>Bacteria</taxon>
        <taxon>Pseudomonadati</taxon>
        <taxon>Pseudomonadota</taxon>
        <taxon>Gammaproteobacteria</taxon>
        <taxon>Pseudomonadales</taxon>
        <taxon>Pseudomonadaceae</taxon>
        <taxon>Thiopseudomonas</taxon>
    </lineage>
</organism>